<dbReference type="EMBL" id="PCXM01000024">
    <property type="protein sequence ID" value="PIR40155.1"/>
    <property type="molecule type" value="Genomic_DNA"/>
</dbReference>
<dbReference type="SUPFAM" id="SSF143422">
    <property type="entry name" value="Transposase IS200-like"/>
    <property type="match status" value="1"/>
</dbReference>
<reference evidence="2 3" key="1">
    <citation type="submission" date="2017-09" db="EMBL/GenBank/DDBJ databases">
        <title>Depth-based differentiation of microbial function through sediment-hosted aquifers and enrichment of novel symbionts in the deep terrestrial subsurface.</title>
        <authorList>
            <person name="Probst A.J."/>
            <person name="Ladd B."/>
            <person name="Jarett J.K."/>
            <person name="Geller-Mcgrath D.E."/>
            <person name="Sieber C.M."/>
            <person name="Emerson J.B."/>
            <person name="Anantharaman K."/>
            <person name="Thomas B.C."/>
            <person name="Malmstrom R."/>
            <person name="Stieglmeier M."/>
            <person name="Klingl A."/>
            <person name="Woyke T."/>
            <person name="Ryan C.M."/>
            <person name="Banfield J.F."/>
        </authorList>
    </citation>
    <scope>NUCLEOTIDE SEQUENCE [LARGE SCALE GENOMIC DNA]</scope>
    <source>
        <strain evidence="2">CG10_big_fil_rev_8_21_14_0_10_34_34</strain>
    </source>
</reference>
<organism evidence="2 3">
    <name type="scientific">Candidatus Zambryskibacteria bacterium CG10_big_fil_rev_8_21_14_0_10_34_34</name>
    <dbReference type="NCBI Taxonomy" id="1975114"/>
    <lineage>
        <taxon>Bacteria</taxon>
        <taxon>Candidatus Zambryskiibacteriota</taxon>
    </lineage>
</organism>
<dbReference type="GO" id="GO:0006313">
    <property type="term" value="P:DNA transposition"/>
    <property type="evidence" value="ECO:0007669"/>
    <property type="project" value="InterPro"/>
</dbReference>
<sequence>MKNRDYKNFTENEYFHIYNRGVGKMTIFLDDQDKSVFMSRLYENIYPEKAKLEINIGGKKKKIERKLLPSNSFELISFCLMPNHFHLLIKQLTNLPISKLMLKICTSYSMYFNKKYGRVGSLFQDAFKAVQIDTNKQLLWVSLYIHENPSKAGVVENLEKYKWNSFLEYAGLSKGICKKDIILGQYKNRSEYLNHFKNLKEKEQIKNNLIGIQDLLIDEDDQI</sequence>
<dbReference type="Pfam" id="PF01797">
    <property type="entry name" value="Y1_Tnp"/>
    <property type="match status" value="1"/>
</dbReference>
<dbReference type="PANTHER" id="PTHR34322:SF2">
    <property type="entry name" value="TRANSPOSASE IS200-LIKE DOMAIN-CONTAINING PROTEIN"/>
    <property type="match status" value="1"/>
</dbReference>
<feature type="domain" description="Transposase IS200-like" evidence="1">
    <location>
        <begin position="10"/>
        <end position="148"/>
    </location>
</feature>
<dbReference type="InterPro" id="IPR002686">
    <property type="entry name" value="Transposase_17"/>
</dbReference>
<evidence type="ECO:0000259" key="1">
    <source>
        <dbReference type="SMART" id="SM01321"/>
    </source>
</evidence>
<gene>
    <name evidence="2" type="ORF">COV33_01330</name>
</gene>
<evidence type="ECO:0000313" key="2">
    <source>
        <dbReference type="EMBL" id="PIR40155.1"/>
    </source>
</evidence>
<dbReference type="Gene3D" id="3.30.70.1290">
    <property type="entry name" value="Transposase IS200-like"/>
    <property type="match status" value="1"/>
</dbReference>
<evidence type="ECO:0000313" key="3">
    <source>
        <dbReference type="Proteomes" id="UP000230828"/>
    </source>
</evidence>
<dbReference type="AlphaFoldDB" id="A0A2H0R2U8"/>
<accession>A0A2H0R2U8</accession>
<dbReference type="InterPro" id="IPR036515">
    <property type="entry name" value="Transposase_17_sf"/>
</dbReference>
<dbReference type="Proteomes" id="UP000230828">
    <property type="component" value="Unassembled WGS sequence"/>
</dbReference>
<dbReference type="SMART" id="SM01321">
    <property type="entry name" value="Y1_Tnp"/>
    <property type="match status" value="1"/>
</dbReference>
<dbReference type="GO" id="GO:0003677">
    <property type="term" value="F:DNA binding"/>
    <property type="evidence" value="ECO:0007669"/>
    <property type="project" value="InterPro"/>
</dbReference>
<dbReference type="GO" id="GO:0004803">
    <property type="term" value="F:transposase activity"/>
    <property type="evidence" value="ECO:0007669"/>
    <property type="project" value="InterPro"/>
</dbReference>
<comment type="caution">
    <text evidence="2">The sequence shown here is derived from an EMBL/GenBank/DDBJ whole genome shotgun (WGS) entry which is preliminary data.</text>
</comment>
<dbReference type="PANTHER" id="PTHR34322">
    <property type="entry name" value="TRANSPOSASE, Y1_TNP DOMAIN-CONTAINING"/>
    <property type="match status" value="1"/>
</dbReference>
<name>A0A2H0R2U8_9BACT</name>
<protein>
    <recommendedName>
        <fullName evidence="1">Transposase IS200-like domain-containing protein</fullName>
    </recommendedName>
</protein>
<proteinExistence type="predicted"/>